<comment type="caution">
    <text evidence="2">The sequence shown here is derived from an EMBL/GenBank/DDBJ whole genome shotgun (WGS) entry which is preliminary data.</text>
</comment>
<organism evidence="2 3">
    <name type="scientific">Vibrio chagasii</name>
    <dbReference type="NCBI Taxonomy" id="170679"/>
    <lineage>
        <taxon>Bacteria</taxon>
        <taxon>Pseudomonadati</taxon>
        <taxon>Pseudomonadota</taxon>
        <taxon>Gammaproteobacteria</taxon>
        <taxon>Vibrionales</taxon>
        <taxon>Vibrionaceae</taxon>
        <taxon>Vibrio</taxon>
    </lineage>
</organism>
<dbReference type="RefSeq" id="WP_171367492.1">
    <property type="nucleotide sequence ID" value="NZ_VTXW01000006.1"/>
</dbReference>
<accession>A0A7Y4DRB6</accession>
<reference evidence="2 3" key="1">
    <citation type="submission" date="2019-09" db="EMBL/GenBank/DDBJ databases">
        <title>Draft genome sequencing and comparative genomics of hatchery-associated Vibrios.</title>
        <authorList>
            <person name="Kehlet-Delgado H."/>
            <person name="Mueller R.S."/>
        </authorList>
    </citation>
    <scope>NUCLEOTIDE SEQUENCE [LARGE SCALE GENOMIC DNA]</scope>
    <source>
        <strain evidence="2 3">00-90-10</strain>
    </source>
</reference>
<dbReference type="AlphaFoldDB" id="A0A7Y4DRB6"/>
<sequence length="186" mass="21609">MDKETEKILNDLKLSIDEAARHREIWWELGVSENRKRFLKEFESEEYNYYLHASYEAHGLVMLLALGRIFDNDSRASSIRSLKDNLKANGHNRIVDTISRSLRSYSTSVQKVLDIRSKIIAHTDTRHDDKSVLRDNSLSPDEIKDLIFAVRETYYYVLRQFFLSTKQHPDGAFGESAVNVLTKLKA</sequence>
<feature type="domain" description="HEPN AbiU2-like" evidence="1">
    <location>
        <begin position="3"/>
        <end position="155"/>
    </location>
</feature>
<evidence type="ECO:0000313" key="2">
    <source>
        <dbReference type="EMBL" id="NOH33475.1"/>
    </source>
</evidence>
<dbReference type="InterPro" id="IPR040704">
    <property type="entry name" value="HEPN_AbiU2"/>
</dbReference>
<evidence type="ECO:0000313" key="3">
    <source>
        <dbReference type="Proteomes" id="UP000525336"/>
    </source>
</evidence>
<protein>
    <recommendedName>
        <fullName evidence="1">HEPN AbiU2-like domain-containing protein</fullName>
    </recommendedName>
</protein>
<gene>
    <name evidence="2" type="ORF">F0245_08855</name>
</gene>
<proteinExistence type="predicted"/>
<name>A0A7Y4DRB6_9VIBR</name>
<dbReference type="Proteomes" id="UP000525336">
    <property type="component" value="Unassembled WGS sequence"/>
</dbReference>
<dbReference type="EMBL" id="VTXW01000006">
    <property type="protein sequence ID" value="NOH33475.1"/>
    <property type="molecule type" value="Genomic_DNA"/>
</dbReference>
<dbReference type="Pfam" id="PF18734">
    <property type="entry name" value="HEPN_AbiU2"/>
    <property type="match status" value="1"/>
</dbReference>
<evidence type="ECO:0000259" key="1">
    <source>
        <dbReference type="Pfam" id="PF18734"/>
    </source>
</evidence>